<accession>X1C3G7</accession>
<protein>
    <submittedName>
        <fullName evidence="1">Uncharacterized protein</fullName>
    </submittedName>
</protein>
<dbReference type="AlphaFoldDB" id="X1C3G7"/>
<dbReference type="EMBL" id="BART01011667">
    <property type="protein sequence ID" value="GAG87907.1"/>
    <property type="molecule type" value="Genomic_DNA"/>
</dbReference>
<dbReference type="InterPro" id="IPR009308">
    <property type="entry name" value="Rhamnose_isomerase"/>
</dbReference>
<proteinExistence type="predicted"/>
<name>X1C3G7_9ZZZZ</name>
<evidence type="ECO:0000313" key="1">
    <source>
        <dbReference type="EMBL" id="GAG87907.1"/>
    </source>
</evidence>
<dbReference type="GO" id="GO:0008740">
    <property type="term" value="F:L-rhamnose isomerase activity"/>
    <property type="evidence" value="ECO:0007669"/>
    <property type="project" value="InterPro"/>
</dbReference>
<gene>
    <name evidence="1" type="ORF">S01H4_24741</name>
</gene>
<reference evidence="1" key="1">
    <citation type="journal article" date="2014" name="Front. Microbiol.">
        <title>High frequency of phylogenetically diverse reductive dehalogenase-homologous genes in deep subseafloor sedimentary metagenomes.</title>
        <authorList>
            <person name="Kawai M."/>
            <person name="Futagami T."/>
            <person name="Toyoda A."/>
            <person name="Takaki Y."/>
            <person name="Nishi S."/>
            <person name="Hori S."/>
            <person name="Arai W."/>
            <person name="Tsubouchi T."/>
            <person name="Morono Y."/>
            <person name="Uchiyama I."/>
            <person name="Ito T."/>
            <person name="Fujiyama A."/>
            <person name="Inagaki F."/>
            <person name="Takami H."/>
        </authorList>
    </citation>
    <scope>NUCLEOTIDE SEQUENCE</scope>
    <source>
        <strain evidence="1">Expedition CK06-06</strain>
    </source>
</reference>
<dbReference type="Pfam" id="PF06134">
    <property type="entry name" value="RhaA"/>
    <property type="match status" value="1"/>
</dbReference>
<dbReference type="GO" id="GO:0030145">
    <property type="term" value="F:manganese ion binding"/>
    <property type="evidence" value="ECO:0007669"/>
    <property type="project" value="InterPro"/>
</dbReference>
<feature type="non-terminal residue" evidence="1">
    <location>
        <position position="1"/>
    </location>
</feature>
<organism evidence="1">
    <name type="scientific">marine sediment metagenome</name>
    <dbReference type="NCBI Taxonomy" id="412755"/>
    <lineage>
        <taxon>unclassified sequences</taxon>
        <taxon>metagenomes</taxon>
        <taxon>ecological metagenomes</taxon>
    </lineage>
</organism>
<comment type="caution">
    <text evidence="1">The sequence shown here is derived from an EMBL/GenBank/DDBJ whole genome shotgun (WGS) entry which is preliminary data.</text>
</comment>
<sequence>FHPTEIVSDKVSAVLPFVKGILLHITYAQPFSKKSFIKTIFLKIFLT</sequence>